<reference evidence="16 17" key="1">
    <citation type="submission" date="2017-12" db="EMBL/GenBank/DDBJ databases">
        <title>Hemimetabolous genomes reveal molecular basis of termite eusociality.</title>
        <authorList>
            <person name="Harrison M.C."/>
            <person name="Jongepier E."/>
            <person name="Robertson H.M."/>
            <person name="Arning N."/>
            <person name="Bitard-Feildel T."/>
            <person name="Chao H."/>
            <person name="Childers C.P."/>
            <person name="Dinh H."/>
            <person name="Doddapaneni H."/>
            <person name="Dugan S."/>
            <person name="Gowin J."/>
            <person name="Greiner C."/>
            <person name="Han Y."/>
            <person name="Hu H."/>
            <person name="Hughes D.S.T."/>
            <person name="Huylmans A.-K."/>
            <person name="Kemena C."/>
            <person name="Kremer L.P.M."/>
            <person name="Lee S.L."/>
            <person name="Lopez-Ezquerra A."/>
            <person name="Mallet L."/>
            <person name="Monroy-Kuhn J.M."/>
            <person name="Moser A."/>
            <person name="Murali S.C."/>
            <person name="Muzny D.M."/>
            <person name="Otani S."/>
            <person name="Piulachs M.-D."/>
            <person name="Poelchau M."/>
            <person name="Qu J."/>
            <person name="Schaub F."/>
            <person name="Wada-Katsumata A."/>
            <person name="Worley K.C."/>
            <person name="Xie Q."/>
            <person name="Ylla G."/>
            <person name="Poulsen M."/>
            <person name="Gibbs R.A."/>
            <person name="Schal C."/>
            <person name="Richards S."/>
            <person name="Belles X."/>
            <person name="Korb J."/>
            <person name="Bornberg-Bauer E."/>
        </authorList>
    </citation>
    <scope>NUCLEOTIDE SEQUENCE [LARGE SCALE GENOMIC DNA]</scope>
    <source>
        <tissue evidence="16">Whole body</tissue>
    </source>
</reference>
<comment type="similarity">
    <text evidence="2 12">Belongs to the fatty acid desaturase type 1 family.</text>
</comment>
<evidence type="ECO:0000313" key="16">
    <source>
        <dbReference type="EMBL" id="PNF26877.1"/>
    </source>
</evidence>
<keyword evidence="17" id="KW-1185">Reference proteome</keyword>
<dbReference type="Proteomes" id="UP000235965">
    <property type="component" value="Unassembled WGS sequence"/>
</dbReference>
<keyword evidence="5" id="KW-0276">Fatty acid metabolism</keyword>
<dbReference type="GO" id="GO:0005506">
    <property type="term" value="F:iron ion binding"/>
    <property type="evidence" value="ECO:0007669"/>
    <property type="project" value="TreeGrafter"/>
</dbReference>
<dbReference type="PANTHER" id="PTHR11351">
    <property type="entry name" value="ACYL-COA DESATURASE"/>
    <property type="match status" value="1"/>
</dbReference>
<dbReference type="CDD" id="cd03505">
    <property type="entry name" value="Delta9-FADS-like"/>
    <property type="match status" value="1"/>
</dbReference>
<keyword evidence="11 12" id="KW-0275">Fatty acid biosynthesis</keyword>
<dbReference type="PRINTS" id="PR00075">
    <property type="entry name" value="FACDDSATRASE"/>
</dbReference>
<keyword evidence="9" id="KW-0443">Lipid metabolism</keyword>
<keyword evidence="10 14" id="KW-0472">Membrane</keyword>
<evidence type="ECO:0000256" key="3">
    <source>
        <dbReference type="ARBA" id="ARBA00022516"/>
    </source>
</evidence>
<dbReference type="GO" id="GO:0004768">
    <property type="term" value="F:stearoyl-CoA 9-desaturase activity"/>
    <property type="evidence" value="ECO:0007669"/>
    <property type="project" value="TreeGrafter"/>
</dbReference>
<keyword evidence="4 12" id="KW-0812">Transmembrane</keyword>
<feature type="domain" description="Fatty acid desaturase" evidence="15">
    <location>
        <begin position="2"/>
        <end position="157"/>
    </location>
</feature>
<evidence type="ECO:0000256" key="1">
    <source>
        <dbReference type="ARBA" id="ARBA00004141"/>
    </source>
</evidence>
<name>A0A2J7QE78_9NEOP</name>
<dbReference type="AlphaFoldDB" id="A0A2J7QE78"/>
<dbReference type="GO" id="GO:0005789">
    <property type="term" value="C:endoplasmic reticulum membrane"/>
    <property type="evidence" value="ECO:0007669"/>
    <property type="project" value="TreeGrafter"/>
</dbReference>
<evidence type="ECO:0000256" key="12">
    <source>
        <dbReference type="RuleBase" id="RU000581"/>
    </source>
</evidence>
<feature type="transmembrane region" description="Helical" evidence="14">
    <location>
        <begin position="70"/>
        <end position="91"/>
    </location>
</feature>
<evidence type="ECO:0000256" key="2">
    <source>
        <dbReference type="ARBA" id="ARBA00009295"/>
    </source>
</evidence>
<organism evidence="16 17">
    <name type="scientific">Cryptotermes secundus</name>
    <dbReference type="NCBI Taxonomy" id="105785"/>
    <lineage>
        <taxon>Eukaryota</taxon>
        <taxon>Metazoa</taxon>
        <taxon>Ecdysozoa</taxon>
        <taxon>Arthropoda</taxon>
        <taxon>Hexapoda</taxon>
        <taxon>Insecta</taxon>
        <taxon>Pterygota</taxon>
        <taxon>Neoptera</taxon>
        <taxon>Polyneoptera</taxon>
        <taxon>Dictyoptera</taxon>
        <taxon>Blattodea</taxon>
        <taxon>Blattoidea</taxon>
        <taxon>Termitoidae</taxon>
        <taxon>Kalotermitidae</taxon>
        <taxon>Cryptotermitinae</taxon>
        <taxon>Cryptotermes</taxon>
    </lineage>
</organism>
<evidence type="ECO:0000256" key="4">
    <source>
        <dbReference type="ARBA" id="ARBA00022692"/>
    </source>
</evidence>
<comment type="cofactor">
    <cofactor evidence="12">
        <name>Fe(2+)</name>
        <dbReference type="ChEBI" id="CHEBI:29033"/>
    </cofactor>
</comment>
<feature type="non-terminal residue" evidence="16">
    <location>
        <position position="1"/>
    </location>
</feature>
<keyword evidence="8" id="KW-0408">Iron</keyword>
<feature type="region of interest" description="Disordered" evidence="13">
    <location>
        <begin position="221"/>
        <end position="244"/>
    </location>
</feature>
<evidence type="ECO:0000256" key="10">
    <source>
        <dbReference type="ARBA" id="ARBA00023136"/>
    </source>
</evidence>
<evidence type="ECO:0000256" key="9">
    <source>
        <dbReference type="ARBA" id="ARBA00023098"/>
    </source>
</evidence>
<protein>
    <submittedName>
        <fullName evidence="16">Acyl-CoA Delta(11) desaturase</fullName>
    </submittedName>
</protein>
<evidence type="ECO:0000313" key="17">
    <source>
        <dbReference type="Proteomes" id="UP000235965"/>
    </source>
</evidence>
<dbReference type="STRING" id="105785.A0A2J7QE78"/>
<evidence type="ECO:0000259" key="15">
    <source>
        <dbReference type="Pfam" id="PF00487"/>
    </source>
</evidence>
<evidence type="ECO:0000256" key="6">
    <source>
        <dbReference type="ARBA" id="ARBA00022989"/>
    </source>
</evidence>
<dbReference type="InterPro" id="IPR015876">
    <property type="entry name" value="Acyl-CoA_DS"/>
</dbReference>
<dbReference type="GO" id="GO:0006636">
    <property type="term" value="P:unsaturated fatty acid biosynthetic process"/>
    <property type="evidence" value="ECO:0007669"/>
    <property type="project" value="TreeGrafter"/>
</dbReference>
<evidence type="ECO:0000256" key="11">
    <source>
        <dbReference type="ARBA" id="ARBA00023160"/>
    </source>
</evidence>
<comment type="subcellular location">
    <subcellularLocation>
        <location evidence="1">Membrane</location>
        <topology evidence="1">Multi-pass membrane protein</topology>
    </subcellularLocation>
</comment>
<dbReference type="InParanoid" id="A0A2J7QE78"/>
<gene>
    <name evidence="16" type="primary">ACO11_2</name>
    <name evidence="16" type="ORF">B7P43_G15733</name>
</gene>
<evidence type="ECO:0000256" key="13">
    <source>
        <dbReference type="SAM" id="MobiDB-lite"/>
    </source>
</evidence>
<accession>A0A2J7QE78</accession>
<feature type="transmembrane region" description="Helical" evidence="14">
    <location>
        <begin position="168"/>
        <end position="187"/>
    </location>
</feature>
<comment type="caution">
    <text evidence="16">The sequence shown here is derived from an EMBL/GenBank/DDBJ whole genome shotgun (WGS) entry which is preliminary data.</text>
</comment>
<keyword evidence="6 14" id="KW-1133">Transmembrane helix</keyword>
<dbReference type="Pfam" id="PF00487">
    <property type="entry name" value="FA_desaturase"/>
    <property type="match status" value="1"/>
</dbReference>
<evidence type="ECO:0000256" key="8">
    <source>
        <dbReference type="ARBA" id="ARBA00023004"/>
    </source>
</evidence>
<evidence type="ECO:0000256" key="5">
    <source>
        <dbReference type="ARBA" id="ARBA00022832"/>
    </source>
</evidence>
<dbReference type="InterPro" id="IPR005804">
    <property type="entry name" value="FA_desaturase_dom"/>
</dbReference>
<evidence type="ECO:0000256" key="7">
    <source>
        <dbReference type="ARBA" id="ARBA00023002"/>
    </source>
</evidence>
<feature type="compositionally biased region" description="Acidic residues" evidence="13">
    <location>
        <begin position="228"/>
        <end position="244"/>
    </location>
</feature>
<keyword evidence="7 12" id="KW-0560">Oxidoreductase</keyword>
<feature type="transmembrane region" description="Helical" evidence="14">
    <location>
        <begin position="103"/>
        <end position="124"/>
    </location>
</feature>
<dbReference type="EMBL" id="NEVH01015324">
    <property type="protein sequence ID" value="PNF26877.1"/>
    <property type="molecule type" value="Genomic_DNA"/>
</dbReference>
<evidence type="ECO:0000256" key="14">
    <source>
        <dbReference type="SAM" id="Phobius"/>
    </source>
</evidence>
<dbReference type="OrthoDB" id="10260134at2759"/>
<dbReference type="PANTHER" id="PTHR11351:SF21">
    <property type="entry name" value="GH07782P"/>
    <property type="match status" value="1"/>
</dbReference>
<proteinExistence type="inferred from homology"/>
<sequence length="244" mass="28682">NPLFEWVRDHRVHHKFSDTDADPHNASRGLFFSHVGWLMQKKHPQVLRRGREVDMSDVLADPVIRFQQKFFFPLILTFTFLIPIAVPCLLWDETWWNSTFCTIFRWVLTLNGIWSVNSFAHLYGYHPYDRKILPAENRVVSAIALGEGWHNYHHTFPWDYKTAELGDYGLNITTAFIDFFALIGWAYDLKQPSPRMIQKVVQRRGDGTHAEWGHVKEVTEEEAHLLDDETEETPLCTEENEKEL</sequence>
<keyword evidence="3 12" id="KW-0444">Lipid biosynthesis</keyword>
<comment type="domain">
    <text evidence="12">The histidine box domains are involved in binding the catalytic metal ions.</text>
</comment>